<dbReference type="HAMAP" id="MF_00104">
    <property type="entry name" value="RNase_III"/>
    <property type="match status" value="1"/>
</dbReference>
<dbReference type="Pfam" id="PF14622">
    <property type="entry name" value="Ribonucleas_3_3"/>
    <property type="match status" value="1"/>
</dbReference>
<dbReference type="SUPFAM" id="SSF54768">
    <property type="entry name" value="dsRNA-binding domain-like"/>
    <property type="match status" value="1"/>
</dbReference>
<evidence type="ECO:0000256" key="8">
    <source>
        <dbReference type="HAMAP-Rule" id="MF_00104"/>
    </source>
</evidence>
<dbReference type="NCBIfam" id="TIGR02191">
    <property type="entry name" value="RNaseIII"/>
    <property type="match status" value="1"/>
</dbReference>
<evidence type="ECO:0000313" key="11">
    <source>
        <dbReference type="EMBL" id="MBD7980924.1"/>
    </source>
</evidence>
<organism evidence="11 12">
    <name type="scientific">Oerskovia merdavium</name>
    <dbReference type="NCBI Taxonomy" id="2762227"/>
    <lineage>
        <taxon>Bacteria</taxon>
        <taxon>Bacillati</taxon>
        <taxon>Actinomycetota</taxon>
        <taxon>Actinomycetes</taxon>
        <taxon>Micrococcales</taxon>
        <taxon>Cellulomonadaceae</taxon>
        <taxon>Oerskovia</taxon>
    </lineage>
</organism>
<comment type="similarity">
    <text evidence="2">Belongs to the ribonuclease III family.</text>
</comment>
<dbReference type="Proteomes" id="UP000655570">
    <property type="component" value="Unassembled WGS sequence"/>
</dbReference>
<dbReference type="SUPFAM" id="SSF69065">
    <property type="entry name" value="RNase III domain-like"/>
    <property type="match status" value="1"/>
</dbReference>
<keyword evidence="3 8" id="KW-0507">mRNA processing</keyword>
<dbReference type="SMART" id="SM00358">
    <property type="entry name" value="DSRM"/>
    <property type="match status" value="1"/>
</dbReference>
<feature type="active site" evidence="8">
    <location>
        <position position="54"/>
    </location>
</feature>
<dbReference type="InterPro" id="IPR000999">
    <property type="entry name" value="RNase_III_dom"/>
</dbReference>
<dbReference type="Gene3D" id="3.30.160.20">
    <property type="match status" value="1"/>
</dbReference>
<dbReference type="GO" id="GO:0004525">
    <property type="term" value="F:ribonuclease III activity"/>
    <property type="evidence" value="ECO:0007669"/>
    <property type="project" value="UniProtKB-EC"/>
</dbReference>
<keyword evidence="4 8" id="KW-0540">Nuclease</keyword>
<keyword evidence="8" id="KW-0460">Magnesium</keyword>
<feature type="active site" evidence="8">
    <location>
        <position position="126"/>
    </location>
</feature>
<feature type="binding site" evidence="8">
    <location>
        <position position="50"/>
    </location>
    <ligand>
        <name>Mg(2+)</name>
        <dbReference type="ChEBI" id="CHEBI:18420"/>
    </ligand>
</feature>
<dbReference type="CDD" id="cd10845">
    <property type="entry name" value="DSRM_RNAse_III_family"/>
    <property type="match status" value="1"/>
</dbReference>
<dbReference type="Pfam" id="PF00035">
    <property type="entry name" value="dsrm"/>
    <property type="match status" value="1"/>
</dbReference>
<name>A0ABR8U058_9CELL</name>
<dbReference type="InterPro" id="IPR014720">
    <property type="entry name" value="dsRBD_dom"/>
</dbReference>
<dbReference type="PANTHER" id="PTHR11207">
    <property type="entry name" value="RIBONUCLEASE III"/>
    <property type="match status" value="1"/>
</dbReference>
<evidence type="ECO:0000256" key="5">
    <source>
        <dbReference type="ARBA" id="ARBA00022759"/>
    </source>
</evidence>
<dbReference type="PANTHER" id="PTHR11207:SF0">
    <property type="entry name" value="RIBONUCLEASE 3"/>
    <property type="match status" value="1"/>
</dbReference>
<keyword evidence="5 8" id="KW-0255">Endonuclease</keyword>
<evidence type="ECO:0000259" key="9">
    <source>
        <dbReference type="PROSITE" id="PS50137"/>
    </source>
</evidence>
<keyword evidence="8" id="KW-0963">Cytoplasm</keyword>
<feature type="binding site" evidence="8">
    <location>
        <position position="123"/>
    </location>
    <ligand>
        <name>Mg(2+)</name>
        <dbReference type="ChEBI" id="CHEBI:18420"/>
    </ligand>
</feature>
<keyword evidence="8" id="KW-0698">rRNA processing</keyword>
<keyword evidence="7 8" id="KW-0694">RNA-binding</keyword>
<evidence type="ECO:0000256" key="4">
    <source>
        <dbReference type="ARBA" id="ARBA00022722"/>
    </source>
</evidence>
<comment type="catalytic activity">
    <reaction evidence="1 8">
        <text>Endonucleolytic cleavage to 5'-phosphomonoester.</text>
        <dbReference type="EC" id="3.1.26.3"/>
    </reaction>
</comment>
<dbReference type="Gene3D" id="1.10.1520.10">
    <property type="entry name" value="Ribonuclease III domain"/>
    <property type="match status" value="1"/>
</dbReference>
<keyword evidence="8" id="KW-0819">tRNA processing</keyword>
<evidence type="ECO:0000256" key="7">
    <source>
        <dbReference type="ARBA" id="ARBA00022884"/>
    </source>
</evidence>
<comment type="caution">
    <text evidence="11">The sequence shown here is derived from an EMBL/GenBank/DDBJ whole genome shotgun (WGS) entry which is preliminary data.</text>
</comment>
<comment type="subcellular location">
    <subcellularLocation>
        <location evidence="8">Cytoplasm</location>
    </subcellularLocation>
</comment>
<proteinExistence type="inferred from homology"/>
<dbReference type="PROSITE" id="PS50137">
    <property type="entry name" value="DS_RBD"/>
    <property type="match status" value="1"/>
</dbReference>
<dbReference type="SMART" id="SM00535">
    <property type="entry name" value="RIBOc"/>
    <property type="match status" value="1"/>
</dbReference>
<dbReference type="PROSITE" id="PS50142">
    <property type="entry name" value="RNASE_3_2"/>
    <property type="match status" value="1"/>
</dbReference>
<evidence type="ECO:0000313" key="12">
    <source>
        <dbReference type="Proteomes" id="UP000655570"/>
    </source>
</evidence>
<evidence type="ECO:0000256" key="6">
    <source>
        <dbReference type="ARBA" id="ARBA00022801"/>
    </source>
</evidence>
<dbReference type="CDD" id="cd00593">
    <property type="entry name" value="RIBOc"/>
    <property type="match status" value="1"/>
</dbReference>
<gene>
    <name evidence="8" type="primary">rnc</name>
    <name evidence="11" type="ORF">H9641_09390</name>
</gene>
<keyword evidence="6 8" id="KW-0378">Hydrolase</keyword>
<evidence type="ECO:0000256" key="2">
    <source>
        <dbReference type="ARBA" id="ARBA00010183"/>
    </source>
</evidence>
<keyword evidence="8" id="KW-0479">Metal-binding</keyword>
<dbReference type="EMBL" id="JACSQF010000008">
    <property type="protein sequence ID" value="MBD7980924.1"/>
    <property type="molecule type" value="Genomic_DNA"/>
</dbReference>
<comment type="cofactor">
    <cofactor evidence="8">
        <name>Mg(2+)</name>
        <dbReference type="ChEBI" id="CHEBI:18420"/>
    </cofactor>
</comment>
<comment type="subunit">
    <text evidence="8">Homodimer.</text>
</comment>
<sequence length="259" mass="27211">MNSVTPEAPAAAGLLERLGIHLDPELLVLALTHRSFAHEHGGIPTNERLEFLGDTVLGLVVTEALYRRHPDLPEGELAKMRAATVSQKSLAAIARDLGLGGYILLGKGEVRTRGNDKDSILSDTVEALIGATYLSHGLEIARDLVHRLVDPTLAVAADLGAGLDWKTSLQESAAARNLGAPVYASTGDGPDHARTFTSEVSLDGVVYGTGHGSAKKYAEQEAAEMAYLAIQKLPLPASAAGTDALTVKDEHLDEPGTVA</sequence>
<comment type="function">
    <text evidence="8">Digests double-stranded RNA. Involved in the processing of primary rRNA transcript to yield the immediate precursors to the large and small rRNAs (23S and 16S). Processes some mRNAs, and tRNAs when they are encoded in the rRNA operon. Processes pre-crRNA and tracrRNA of type II CRISPR loci if present in the organism.</text>
</comment>
<dbReference type="InterPro" id="IPR036389">
    <property type="entry name" value="RNase_III_sf"/>
</dbReference>
<evidence type="ECO:0000256" key="1">
    <source>
        <dbReference type="ARBA" id="ARBA00000109"/>
    </source>
</evidence>
<keyword evidence="8" id="KW-0699">rRNA-binding</keyword>
<dbReference type="EC" id="3.1.26.3" evidence="8"/>
<keyword evidence="12" id="KW-1185">Reference proteome</keyword>
<feature type="binding site" evidence="8">
    <location>
        <position position="126"/>
    </location>
    <ligand>
        <name>Mg(2+)</name>
        <dbReference type="ChEBI" id="CHEBI:18420"/>
    </ligand>
</feature>
<evidence type="ECO:0000256" key="3">
    <source>
        <dbReference type="ARBA" id="ARBA00022664"/>
    </source>
</evidence>
<protein>
    <recommendedName>
        <fullName evidence="8">Ribonuclease 3</fullName>
        <ecNumber evidence="8">3.1.26.3</ecNumber>
    </recommendedName>
    <alternativeName>
        <fullName evidence="8">Ribonuclease III</fullName>
        <shortName evidence="8">RNase III</shortName>
    </alternativeName>
</protein>
<dbReference type="InterPro" id="IPR011907">
    <property type="entry name" value="RNase_III"/>
</dbReference>
<feature type="domain" description="RNase III" evidence="10">
    <location>
        <begin position="11"/>
        <end position="137"/>
    </location>
</feature>
<feature type="domain" description="DRBM" evidence="9">
    <location>
        <begin position="164"/>
        <end position="232"/>
    </location>
</feature>
<accession>A0ABR8U058</accession>
<evidence type="ECO:0000259" key="10">
    <source>
        <dbReference type="PROSITE" id="PS50142"/>
    </source>
</evidence>
<reference evidence="11 12" key="1">
    <citation type="submission" date="2020-08" db="EMBL/GenBank/DDBJ databases">
        <title>A Genomic Blueprint of the Chicken Gut Microbiome.</title>
        <authorList>
            <person name="Gilroy R."/>
            <person name="Ravi A."/>
            <person name="Getino M."/>
            <person name="Pursley I."/>
            <person name="Horton D.L."/>
            <person name="Alikhan N.-F."/>
            <person name="Baker D."/>
            <person name="Gharbi K."/>
            <person name="Hall N."/>
            <person name="Watson M."/>
            <person name="Adriaenssens E.M."/>
            <person name="Foster-Nyarko E."/>
            <person name="Jarju S."/>
            <person name="Secka A."/>
            <person name="Antonio M."/>
            <person name="Oren A."/>
            <person name="Chaudhuri R."/>
            <person name="La Ragione R.M."/>
            <person name="Hildebrand F."/>
            <person name="Pallen M.J."/>
        </authorList>
    </citation>
    <scope>NUCLEOTIDE SEQUENCE [LARGE SCALE GENOMIC DNA]</scope>
    <source>
        <strain evidence="11 12">Sa2CUA9</strain>
    </source>
</reference>